<reference evidence="4 5" key="1">
    <citation type="submission" date="2019-02" db="EMBL/GenBank/DDBJ databases">
        <title>Deep-cultivation of Planctomycetes and their phenomic and genomic characterization uncovers novel biology.</title>
        <authorList>
            <person name="Wiegand S."/>
            <person name="Jogler M."/>
            <person name="Boedeker C."/>
            <person name="Pinto D."/>
            <person name="Vollmers J."/>
            <person name="Rivas-Marin E."/>
            <person name="Kohn T."/>
            <person name="Peeters S.H."/>
            <person name="Heuer A."/>
            <person name="Rast P."/>
            <person name="Oberbeckmann S."/>
            <person name="Bunk B."/>
            <person name="Jeske O."/>
            <person name="Meyerdierks A."/>
            <person name="Storesund J.E."/>
            <person name="Kallscheuer N."/>
            <person name="Luecker S."/>
            <person name="Lage O.M."/>
            <person name="Pohl T."/>
            <person name="Merkel B.J."/>
            <person name="Hornburger P."/>
            <person name="Mueller R.-W."/>
            <person name="Bruemmer F."/>
            <person name="Labrenz M."/>
            <person name="Spormann A.M."/>
            <person name="Op Den Camp H."/>
            <person name="Overmann J."/>
            <person name="Amann R."/>
            <person name="Jetten M.S.M."/>
            <person name="Mascher T."/>
            <person name="Medema M.H."/>
            <person name="Devos D.P."/>
            <person name="Kaster A.-K."/>
            <person name="Ovreas L."/>
            <person name="Rohde M."/>
            <person name="Galperin M.Y."/>
            <person name="Jogler C."/>
        </authorList>
    </citation>
    <scope>NUCLEOTIDE SEQUENCE [LARGE SCALE GENOMIC DNA]</scope>
    <source>
        <strain evidence="4 5">Q31b</strain>
    </source>
</reference>
<dbReference type="NCBIfam" id="NF033546">
    <property type="entry name" value="transpos_IS21"/>
    <property type="match status" value="1"/>
</dbReference>
<dbReference type="EMBL" id="SJPY01000008">
    <property type="protein sequence ID" value="TWU36501.1"/>
    <property type="molecule type" value="Genomic_DNA"/>
</dbReference>
<evidence type="ECO:0000313" key="4">
    <source>
        <dbReference type="EMBL" id="TWU36501.1"/>
    </source>
</evidence>
<feature type="region of interest" description="Disordered" evidence="2">
    <location>
        <begin position="497"/>
        <end position="586"/>
    </location>
</feature>
<dbReference type="Proteomes" id="UP000315471">
    <property type="component" value="Unassembled WGS sequence"/>
</dbReference>
<keyword evidence="5" id="KW-1185">Reference proteome</keyword>
<evidence type="ECO:0000259" key="3">
    <source>
        <dbReference type="PROSITE" id="PS50994"/>
    </source>
</evidence>
<accession>A0A5C6DLJ2</accession>
<feature type="compositionally biased region" description="Basic and acidic residues" evidence="2">
    <location>
        <begin position="609"/>
        <end position="619"/>
    </location>
</feature>
<comment type="similarity">
    <text evidence="1">Belongs to the transposase IS21/IS408/IS1162 family.</text>
</comment>
<organism evidence="4 5">
    <name type="scientific">Novipirellula aureliae</name>
    <dbReference type="NCBI Taxonomy" id="2527966"/>
    <lineage>
        <taxon>Bacteria</taxon>
        <taxon>Pseudomonadati</taxon>
        <taxon>Planctomycetota</taxon>
        <taxon>Planctomycetia</taxon>
        <taxon>Pirellulales</taxon>
        <taxon>Pirellulaceae</taxon>
        <taxon>Novipirellula</taxon>
    </lineage>
</organism>
<comment type="caution">
    <text evidence="4">The sequence shown here is derived from an EMBL/GenBank/DDBJ whole genome shotgun (WGS) entry which is preliminary data.</text>
</comment>
<feature type="compositionally biased region" description="Basic and acidic residues" evidence="2">
    <location>
        <begin position="32"/>
        <end position="51"/>
    </location>
</feature>
<dbReference type="InterPro" id="IPR012337">
    <property type="entry name" value="RNaseH-like_sf"/>
</dbReference>
<feature type="region of interest" description="Disordered" evidence="2">
    <location>
        <begin position="601"/>
        <end position="624"/>
    </location>
</feature>
<dbReference type="Gene3D" id="3.30.420.10">
    <property type="entry name" value="Ribonuclease H-like superfamily/Ribonuclease H"/>
    <property type="match status" value="1"/>
</dbReference>
<gene>
    <name evidence="4" type="ORF">Q31b_47820</name>
</gene>
<dbReference type="AlphaFoldDB" id="A0A5C6DLJ2"/>
<name>A0A5C6DLJ2_9BACT</name>
<feature type="compositionally biased region" description="Basic and acidic residues" evidence="2">
    <location>
        <begin position="520"/>
        <end position="529"/>
    </location>
</feature>
<feature type="region of interest" description="Disordered" evidence="2">
    <location>
        <begin position="27"/>
        <end position="51"/>
    </location>
</feature>
<evidence type="ECO:0000313" key="5">
    <source>
        <dbReference type="Proteomes" id="UP000315471"/>
    </source>
</evidence>
<sequence length="736" mass="82144">MTTDGQVLELRRWLAVGKSLAASARMASMDNKTARSYRDDERLPSERKSDRNYRTRIDPFAEVWPDIERTLQAEPRLKAKTLFDDLQRMHPAEFPDSTRRTFERRVAAWRSLHGPNKTVFFPQDHHPGRFAASDFTVCNELGVKIAGSQFNHSLFHCVLTYSNFESVSLCFSESFEALSEGIQNAFAKFGGVPQQHRTDSLSAAVRNHSDRTTLTKRYAALMDHYGCTAQRTNARCANENGDVESQNGHLKDRIDQGLLLRGSRDFADREDYMRFVQSIIERANANRQARFTQEREVLSRLPVERLDTDDCLGGIRVSKSSTITVRANTYSVPSRLIGGKVDVRISAETITVTHQGRLIQTMQRLVGKKAASINYRHVIDSLVRKPGAFADYRYREEMFPSSQFRFAYDMLRSNHSDKVADKLYLQILKLAADESQQAVEDGLRVRMASGEAIDLDQLRQSVADANSLPAVTDIDVEPPCLSDFDCLLYTFDKEGSNDDYDDHQDTPQDDGGLSGSSQIRQDRNIDDAVPRTSDADVPGSIRGSGDASRSGELESLRLSFGVDDAGVRDTPRRTDQTADDSFESSAGQELAIVSIRSLADECASPTGDTSRRDVSKPPGEHPAVWQTRFGKEPCLVRAGRATRAARPEHVVHDLQLVGAATVDGQAGLATSEVDQTTVIIRGTHHRRPGLRAAESRRDGSVVYVTGRALRARQCAVDEQLGIFVEDKGVRTHFLRR</sequence>
<dbReference type="InterPro" id="IPR036397">
    <property type="entry name" value="RNaseH_sf"/>
</dbReference>
<evidence type="ECO:0000256" key="2">
    <source>
        <dbReference type="SAM" id="MobiDB-lite"/>
    </source>
</evidence>
<evidence type="ECO:0000256" key="1">
    <source>
        <dbReference type="ARBA" id="ARBA00009277"/>
    </source>
</evidence>
<dbReference type="InterPro" id="IPR001584">
    <property type="entry name" value="Integrase_cat-core"/>
</dbReference>
<dbReference type="PROSITE" id="PS50994">
    <property type="entry name" value="INTEGRASE"/>
    <property type="match status" value="1"/>
</dbReference>
<dbReference type="GO" id="GO:0003676">
    <property type="term" value="F:nucleic acid binding"/>
    <property type="evidence" value="ECO:0007669"/>
    <property type="project" value="InterPro"/>
</dbReference>
<dbReference type="InterPro" id="IPR054353">
    <property type="entry name" value="IstA-like_C"/>
</dbReference>
<dbReference type="PANTHER" id="PTHR35004:SF7">
    <property type="entry name" value="INTEGRASE PROTEIN"/>
    <property type="match status" value="1"/>
</dbReference>
<proteinExistence type="inferred from homology"/>
<feature type="compositionally biased region" description="Basic and acidic residues" evidence="2">
    <location>
        <begin position="565"/>
        <end position="576"/>
    </location>
</feature>
<dbReference type="PANTHER" id="PTHR35004">
    <property type="entry name" value="TRANSPOSASE RV3428C-RELATED"/>
    <property type="match status" value="1"/>
</dbReference>
<protein>
    <submittedName>
        <fullName evidence="4">Integrase core domain protein</fullName>
    </submittedName>
</protein>
<dbReference type="GO" id="GO:0015074">
    <property type="term" value="P:DNA integration"/>
    <property type="evidence" value="ECO:0007669"/>
    <property type="project" value="InterPro"/>
</dbReference>
<dbReference type="Pfam" id="PF22483">
    <property type="entry name" value="Mu-transpos_C_2"/>
    <property type="match status" value="1"/>
</dbReference>
<dbReference type="SUPFAM" id="SSF53098">
    <property type="entry name" value="Ribonuclease H-like"/>
    <property type="match status" value="1"/>
</dbReference>
<dbReference type="OrthoDB" id="253957at2"/>
<feature type="domain" description="Integrase catalytic" evidence="3">
    <location>
        <begin position="123"/>
        <end position="310"/>
    </location>
</feature>